<feature type="domain" description="ABC transporter" evidence="6">
    <location>
        <begin position="288"/>
        <end position="526"/>
    </location>
</feature>
<gene>
    <name evidence="7" type="ORF">JCM7686_1796</name>
</gene>
<dbReference type="InterPro" id="IPR050319">
    <property type="entry name" value="ABC_transp_ATP-bind"/>
</dbReference>
<dbReference type="STRING" id="1367847.JCM7686_1796"/>
<keyword evidence="4" id="KW-0547">Nucleotide-binding</keyword>
<name>S5XUK6_PARAH</name>
<reference evidence="7 8" key="1">
    <citation type="journal article" date="2014" name="BMC Genomics">
        <title>Architecture and functions of a multipartite genome of the methylotrophic bacterium Paracoccus aminophilus JCM 7686, containing primary and secondary chromids.</title>
        <authorList>
            <person name="Dziewit L."/>
            <person name="Czarnecki J."/>
            <person name="Wibberg D."/>
            <person name="Radlinska M."/>
            <person name="Mrozek P."/>
            <person name="Szymczak M."/>
            <person name="Schluter A."/>
            <person name="Puhler A."/>
            <person name="Bartosik D."/>
        </authorList>
    </citation>
    <scope>NUCLEOTIDE SEQUENCE [LARGE SCALE GENOMIC DNA]</scope>
    <source>
        <strain evidence="7">JCM 7686</strain>
    </source>
</reference>
<evidence type="ECO:0000256" key="2">
    <source>
        <dbReference type="ARBA" id="ARBA00005417"/>
    </source>
</evidence>
<dbReference type="InterPro" id="IPR017871">
    <property type="entry name" value="ABC_transporter-like_CS"/>
</dbReference>
<dbReference type="GO" id="GO:0005524">
    <property type="term" value="F:ATP binding"/>
    <property type="evidence" value="ECO:0007669"/>
    <property type="project" value="UniProtKB-KW"/>
</dbReference>
<dbReference type="SMART" id="SM00382">
    <property type="entry name" value="AAA"/>
    <property type="match status" value="2"/>
</dbReference>
<evidence type="ECO:0000256" key="5">
    <source>
        <dbReference type="ARBA" id="ARBA00022840"/>
    </source>
</evidence>
<protein>
    <submittedName>
        <fullName evidence="7">Peptide/nickel transport system, ATP-binding protein</fullName>
        <ecNumber evidence="7">3.6.3.-</ecNumber>
    </submittedName>
</protein>
<keyword evidence="5 7" id="KW-0067">ATP-binding</keyword>
<dbReference type="SUPFAM" id="SSF52540">
    <property type="entry name" value="P-loop containing nucleoside triphosphate hydrolases"/>
    <property type="match status" value="2"/>
</dbReference>
<evidence type="ECO:0000313" key="7">
    <source>
        <dbReference type="EMBL" id="AGT08897.1"/>
    </source>
</evidence>
<dbReference type="Pfam" id="PF00005">
    <property type="entry name" value="ABC_tran"/>
    <property type="match status" value="2"/>
</dbReference>
<dbReference type="RefSeq" id="WP_020950535.1">
    <property type="nucleotide sequence ID" value="NC_022041.1"/>
</dbReference>
<dbReference type="PATRIC" id="fig|1367847.3.peg.1780"/>
<keyword evidence="8" id="KW-1185">Reference proteome</keyword>
<dbReference type="PANTHER" id="PTHR43776:SF7">
    <property type="entry name" value="D,D-DIPEPTIDE TRANSPORT ATP-BINDING PROTEIN DDPF-RELATED"/>
    <property type="match status" value="1"/>
</dbReference>
<proteinExistence type="inferred from homology"/>
<keyword evidence="3" id="KW-0813">Transport</keyword>
<dbReference type="InterPro" id="IPR013563">
    <property type="entry name" value="Oligopep_ABC_C"/>
</dbReference>
<dbReference type="GO" id="GO:0005886">
    <property type="term" value="C:plasma membrane"/>
    <property type="evidence" value="ECO:0007669"/>
    <property type="project" value="UniProtKB-SubCell"/>
</dbReference>
<accession>S5XUK6</accession>
<dbReference type="KEGG" id="pami:JCM7686_1796"/>
<sequence length="556" mass="59347">MTSFATEIASLTVEGLSLHDLKGRQIVEDVAMAVAPGEVLAIIGESGSGKTSVALSLLGFSRPGMVISGGRVAVGGTDVLALDAAGLQRFRGNRITLVPQNPTTSFSPRMTIGRQMREVLIAHGRPAHEAEERIREVLAQVSLPNDAAFLKRYPFELSGGQLQRIAIGMAFMTAPEVIVMDEPTTGLDVSTQQTILELIRKLVAASRACFIYVTHDLAVVDAIADRVMVMLGGKVVEVGERRQIFEAPRHDYTRQLIATIPDLPELGAPVSAPATVAAVATETPTPVLKVADLRASHGGLEVVHGVSFEIARGACLALVGGSGSGKTTTGRAIAGLHAQASGELLFEGRPLATGLRNRVRQDLAALQIVFQNPDRSLNPRESVEVAMHRALRLRGDYQAALAQTEALALLDRVRLNRRALSLYPSDLSGGERQRVAIARALALNPRLLICDEITSALDVSVQASVIELLMELKADGLAMLFITHNLPLVAEIAEKILIMQQGNVVEQGPTQRVLSQPECGYTQELLSAAPRVRSRQAAADGAEASAISWREGRSDG</sequence>
<dbReference type="EMBL" id="CP006650">
    <property type="protein sequence ID" value="AGT08897.1"/>
    <property type="molecule type" value="Genomic_DNA"/>
</dbReference>
<dbReference type="HOGENOM" id="CLU_000604_86_2_5"/>
<dbReference type="GO" id="GO:0055085">
    <property type="term" value="P:transmembrane transport"/>
    <property type="evidence" value="ECO:0007669"/>
    <property type="project" value="UniProtKB-ARBA"/>
</dbReference>
<dbReference type="Proteomes" id="UP000015480">
    <property type="component" value="Chromosome"/>
</dbReference>
<comment type="subcellular location">
    <subcellularLocation>
        <location evidence="1">Cell inner membrane</location>
        <topology evidence="1">Peripheral membrane protein</topology>
    </subcellularLocation>
</comment>
<evidence type="ECO:0000313" key="8">
    <source>
        <dbReference type="Proteomes" id="UP000015480"/>
    </source>
</evidence>
<dbReference type="GO" id="GO:0015833">
    <property type="term" value="P:peptide transport"/>
    <property type="evidence" value="ECO:0007669"/>
    <property type="project" value="InterPro"/>
</dbReference>
<keyword evidence="7" id="KW-0378">Hydrolase</keyword>
<dbReference type="CDD" id="cd03257">
    <property type="entry name" value="ABC_NikE_OppD_transporters"/>
    <property type="match status" value="2"/>
</dbReference>
<dbReference type="AlphaFoldDB" id="S5XUK6"/>
<dbReference type="PROSITE" id="PS00211">
    <property type="entry name" value="ABC_TRANSPORTER_1"/>
    <property type="match status" value="2"/>
</dbReference>
<dbReference type="eggNOG" id="COG4172">
    <property type="taxonomic scope" value="Bacteria"/>
</dbReference>
<dbReference type="Gene3D" id="3.40.50.300">
    <property type="entry name" value="P-loop containing nucleotide triphosphate hydrolases"/>
    <property type="match status" value="2"/>
</dbReference>
<organism evidence="7 8">
    <name type="scientific">Paracoccus aminophilus JCM 7686</name>
    <dbReference type="NCBI Taxonomy" id="1367847"/>
    <lineage>
        <taxon>Bacteria</taxon>
        <taxon>Pseudomonadati</taxon>
        <taxon>Pseudomonadota</taxon>
        <taxon>Alphaproteobacteria</taxon>
        <taxon>Rhodobacterales</taxon>
        <taxon>Paracoccaceae</taxon>
        <taxon>Paracoccus</taxon>
    </lineage>
</organism>
<dbReference type="InterPro" id="IPR003593">
    <property type="entry name" value="AAA+_ATPase"/>
</dbReference>
<dbReference type="InterPro" id="IPR027417">
    <property type="entry name" value="P-loop_NTPase"/>
</dbReference>
<evidence type="ECO:0000256" key="1">
    <source>
        <dbReference type="ARBA" id="ARBA00004417"/>
    </source>
</evidence>
<feature type="domain" description="ABC transporter" evidence="6">
    <location>
        <begin position="11"/>
        <end position="257"/>
    </location>
</feature>
<evidence type="ECO:0000256" key="4">
    <source>
        <dbReference type="ARBA" id="ARBA00022741"/>
    </source>
</evidence>
<dbReference type="GO" id="GO:0016887">
    <property type="term" value="F:ATP hydrolysis activity"/>
    <property type="evidence" value="ECO:0007669"/>
    <property type="project" value="InterPro"/>
</dbReference>
<evidence type="ECO:0000259" key="6">
    <source>
        <dbReference type="PROSITE" id="PS50893"/>
    </source>
</evidence>
<dbReference type="PANTHER" id="PTHR43776">
    <property type="entry name" value="TRANSPORT ATP-BINDING PROTEIN"/>
    <property type="match status" value="1"/>
</dbReference>
<dbReference type="InterPro" id="IPR003439">
    <property type="entry name" value="ABC_transporter-like_ATP-bd"/>
</dbReference>
<dbReference type="Pfam" id="PF08352">
    <property type="entry name" value="oligo_HPY"/>
    <property type="match status" value="2"/>
</dbReference>
<evidence type="ECO:0000256" key="3">
    <source>
        <dbReference type="ARBA" id="ARBA00022448"/>
    </source>
</evidence>
<dbReference type="EC" id="3.6.3.-" evidence="7"/>
<dbReference type="PROSITE" id="PS50893">
    <property type="entry name" value="ABC_TRANSPORTER_2"/>
    <property type="match status" value="2"/>
</dbReference>
<comment type="similarity">
    <text evidence="2">Belongs to the ABC transporter superfamily.</text>
</comment>